<dbReference type="Proteomes" id="UP000198555">
    <property type="component" value="Unassembled WGS sequence"/>
</dbReference>
<evidence type="ECO:0000256" key="4">
    <source>
        <dbReference type="PROSITE-ProRule" id="PRU00510"/>
    </source>
</evidence>
<dbReference type="Gene3D" id="1.20.120.910">
    <property type="entry name" value="DksA, coiled-coil domain"/>
    <property type="match status" value="1"/>
</dbReference>
<evidence type="ECO:0000256" key="1">
    <source>
        <dbReference type="ARBA" id="ARBA00022723"/>
    </source>
</evidence>
<dbReference type="PANTHER" id="PTHR33823:SF2">
    <property type="entry name" value="RNA POLYMERASE-BINDING TRANSCRIPTION FACTOR DKSA"/>
    <property type="match status" value="1"/>
</dbReference>
<dbReference type="PROSITE" id="PS51128">
    <property type="entry name" value="ZF_DKSA_2"/>
    <property type="match status" value="1"/>
</dbReference>
<dbReference type="Pfam" id="PF01258">
    <property type="entry name" value="zf-dskA_traR"/>
    <property type="match status" value="1"/>
</dbReference>
<name>A0A1H6LBP3_9FLAO</name>
<accession>A0A1H6LBP3</accession>
<dbReference type="EMBL" id="FNWX01000041">
    <property type="protein sequence ID" value="SEH86007.1"/>
    <property type="molecule type" value="Genomic_DNA"/>
</dbReference>
<reference evidence="7" key="1">
    <citation type="submission" date="2016-10" db="EMBL/GenBank/DDBJ databases">
        <authorList>
            <person name="Varghese N."/>
            <person name="Submissions S."/>
        </authorList>
    </citation>
    <scope>NUCLEOTIDE SEQUENCE [LARGE SCALE GENOMIC DNA]</scope>
    <source>
        <strain evidence="7">DSM 19326</strain>
    </source>
</reference>
<evidence type="ECO:0000313" key="6">
    <source>
        <dbReference type="EMBL" id="SEH86007.1"/>
    </source>
</evidence>
<keyword evidence="1" id="KW-0479">Metal-binding</keyword>
<evidence type="ECO:0000256" key="2">
    <source>
        <dbReference type="ARBA" id="ARBA00022771"/>
    </source>
</evidence>
<feature type="domain" description="Zinc finger DksA/TraR C4-type" evidence="5">
    <location>
        <begin position="95"/>
        <end position="124"/>
    </location>
</feature>
<keyword evidence="7" id="KW-1185">Reference proteome</keyword>
<protein>
    <submittedName>
        <fullName evidence="6">Transcriptional regulator, TraR/DksA family</fullName>
    </submittedName>
</protein>
<dbReference type="STRING" id="420404.SAMN05421793_1416"/>
<dbReference type="InterPro" id="IPR000962">
    <property type="entry name" value="Znf_DskA_TraR"/>
</dbReference>
<dbReference type="PANTHER" id="PTHR33823">
    <property type="entry name" value="RNA POLYMERASE-BINDING TRANSCRIPTION FACTOR DKSA-RELATED"/>
    <property type="match status" value="1"/>
</dbReference>
<evidence type="ECO:0000256" key="3">
    <source>
        <dbReference type="ARBA" id="ARBA00022833"/>
    </source>
</evidence>
<dbReference type="GO" id="GO:0008270">
    <property type="term" value="F:zinc ion binding"/>
    <property type="evidence" value="ECO:0007669"/>
    <property type="project" value="UniProtKB-KW"/>
</dbReference>
<sequence>MEMADEKLRYSDAELQEFKKLIQDKIAKAENDLGLIKENFINNQNNGTDDTSPTFKAFEEGAETLSKEQNAILASRQEKFLRDLKHALIRIENKTYGVCRVTGKLIPKERLQAVPHATLSIEAKNMQR</sequence>
<dbReference type="AlphaFoldDB" id="A0A1H6LBP3"/>
<organism evidence="6 7">
    <name type="scientific">Epilithonimonas hominis</name>
    <dbReference type="NCBI Taxonomy" id="420404"/>
    <lineage>
        <taxon>Bacteria</taxon>
        <taxon>Pseudomonadati</taxon>
        <taxon>Bacteroidota</taxon>
        <taxon>Flavobacteriia</taxon>
        <taxon>Flavobacteriales</taxon>
        <taxon>Weeksellaceae</taxon>
        <taxon>Chryseobacterium group</taxon>
        <taxon>Epilithonimonas</taxon>
    </lineage>
</organism>
<evidence type="ECO:0000313" key="7">
    <source>
        <dbReference type="Proteomes" id="UP000198555"/>
    </source>
</evidence>
<gene>
    <name evidence="6" type="ORF">SAMN05421793_1416</name>
</gene>
<feature type="zinc finger region" description="dksA C4-type" evidence="4">
    <location>
        <begin position="99"/>
        <end position="123"/>
    </location>
</feature>
<keyword evidence="3" id="KW-0862">Zinc</keyword>
<dbReference type="SUPFAM" id="SSF57716">
    <property type="entry name" value="Glucocorticoid receptor-like (DNA-binding domain)"/>
    <property type="match status" value="1"/>
</dbReference>
<proteinExistence type="predicted"/>
<keyword evidence="2" id="KW-0863">Zinc-finger</keyword>
<evidence type="ECO:0000259" key="5">
    <source>
        <dbReference type="Pfam" id="PF01258"/>
    </source>
</evidence>